<dbReference type="EMBL" id="BMFN01000002">
    <property type="protein sequence ID" value="GGF67329.1"/>
    <property type="molecule type" value="Genomic_DNA"/>
</dbReference>
<organism evidence="1 2">
    <name type="scientific">Hymenobacter qilianensis</name>
    <dbReference type="NCBI Taxonomy" id="1385715"/>
    <lineage>
        <taxon>Bacteria</taxon>
        <taxon>Pseudomonadati</taxon>
        <taxon>Bacteroidota</taxon>
        <taxon>Cytophagia</taxon>
        <taxon>Cytophagales</taxon>
        <taxon>Hymenobacteraceae</taxon>
        <taxon>Hymenobacter</taxon>
    </lineage>
</organism>
<gene>
    <name evidence="1" type="ORF">GCM10011375_22940</name>
</gene>
<dbReference type="Proteomes" id="UP000605392">
    <property type="component" value="Unassembled WGS sequence"/>
</dbReference>
<keyword evidence="2" id="KW-1185">Reference proteome</keyword>
<evidence type="ECO:0000313" key="2">
    <source>
        <dbReference type="Proteomes" id="UP000605392"/>
    </source>
</evidence>
<proteinExistence type="predicted"/>
<protein>
    <submittedName>
        <fullName evidence="1">Uncharacterized protein</fullName>
    </submittedName>
</protein>
<accession>A0ACB5PSA6</accession>
<evidence type="ECO:0000313" key="1">
    <source>
        <dbReference type="EMBL" id="GGF67329.1"/>
    </source>
</evidence>
<reference evidence="1 2" key="1">
    <citation type="journal article" date="2019" name="Int. J. Syst. Evol. Microbiol.">
        <title>The Global Catalogue of Microorganisms (GCM) 10K type strain sequencing project: providing services to taxonomists for standard genome sequencing and annotation.</title>
        <authorList>
            <consortium name="The Broad Institute Genomics Platform"/>
            <consortium name="The Broad Institute Genome Sequencing Center for Infectious Disease"/>
            <person name="Wu L."/>
            <person name="Ma J."/>
        </authorList>
    </citation>
    <scope>NUCLEOTIDE SEQUENCE [LARGE SCALE GENOMIC DNA]</scope>
    <source>
        <strain evidence="1 2">CGMCC 1.12720</strain>
    </source>
</reference>
<sequence>MREVYGVGGGQAVSQLGFVAMNGGVEGLIFLIMNDGNGHVIGNFKGKNTVWPPLAGGATCYSLRGRGQMGGILLTLQPRFCVLAN</sequence>
<name>A0ACB5PSA6_9BACT</name>
<comment type="caution">
    <text evidence="1">The sequence shown here is derived from an EMBL/GenBank/DDBJ whole genome shotgun (WGS) entry which is preliminary data.</text>
</comment>